<proteinExistence type="predicted"/>
<reference evidence="2 3" key="1">
    <citation type="submission" date="2019-06" db="EMBL/GenBank/DDBJ databases">
        <title>Whole genome shotgun sequence of Microbacterium liquefaciens NBRC 15037.</title>
        <authorList>
            <person name="Hosoyama A."/>
            <person name="Uohara A."/>
            <person name="Ohji S."/>
            <person name="Ichikawa N."/>
        </authorList>
    </citation>
    <scope>NUCLEOTIDE SEQUENCE [LARGE SCALE GENOMIC DNA]</scope>
    <source>
        <strain evidence="2 3">NBRC 15037</strain>
    </source>
</reference>
<comment type="caution">
    <text evidence="2">The sequence shown here is derived from an EMBL/GenBank/DDBJ whole genome shotgun (WGS) entry which is preliminary data.</text>
</comment>
<evidence type="ECO:0000313" key="2">
    <source>
        <dbReference type="EMBL" id="GEC73940.1"/>
    </source>
</evidence>
<keyword evidence="1" id="KW-0472">Membrane</keyword>
<sequence>MQRARLRGLWWFVAGGVILAVLLVAAFQTFRGSTLARQDMAAHLSFPATYHGFEEASELAGFTLNDDGTAEVSALMLGTEERELDDGRVCLDGDVTPVVGKASWRTDDAGRVVIETGDRQTRLSQDDPMLMGWGWGWGWGWGKVYVLTPCTEEYTATFVTPNADYSD</sequence>
<protein>
    <submittedName>
        <fullName evidence="2">Uncharacterized protein</fullName>
    </submittedName>
</protein>
<dbReference type="RefSeq" id="WP_141385578.1">
    <property type="nucleotide sequence ID" value="NZ_BJNQ01000001.1"/>
</dbReference>
<keyword evidence="1" id="KW-1133">Transmembrane helix</keyword>
<gene>
    <name evidence="2" type="ORF">MLI01_00850</name>
</gene>
<dbReference type="EMBL" id="BJNQ01000001">
    <property type="protein sequence ID" value="GEC73940.1"/>
    <property type="molecule type" value="Genomic_DNA"/>
</dbReference>
<dbReference type="AlphaFoldDB" id="A0A4Y4B3Y5"/>
<evidence type="ECO:0000313" key="3">
    <source>
        <dbReference type="Proteomes" id="UP000317410"/>
    </source>
</evidence>
<accession>A0A4Y4B3Y5</accession>
<name>A0A4Y4B3Y5_MICMQ</name>
<organism evidence="2 3">
    <name type="scientific">Microbacterium maritypicum</name>
    <name type="common">Microbacterium liquefaciens</name>
    <dbReference type="NCBI Taxonomy" id="33918"/>
    <lineage>
        <taxon>Bacteria</taxon>
        <taxon>Bacillati</taxon>
        <taxon>Actinomycetota</taxon>
        <taxon>Actinomycetes</taxon>
        <taxon>Micrococcales</taxon>
        <taxon>Microbacteriaceae</taxon>
        <taxon>Microbacterium</taxon>
    </lineage>
</organism>
<dbReference type="Proteomes" id="UP000317410">
    <property type="component" value="Unassembled WGS sequence"/>
</dbReference>
<keyword evidence="1" id="KW-0812">Transmembrane</keyword>
<feature type="transmembrane region" description="Helical" evidence="1">
    <location>
        <begin position="9"/>
        <end position="30"/>
    </location>
</feature>
<evidence type="ECO:0000256" key="1">
    <source>
        <dbReference type="SAM" id="Phobius"/>
    </source>
</evidence>